<keyword evidence="2" id="KW-1185">Reference proteome</keyword>
<dbReference type="Pfam" id="PF10861">
    <property type="entry name" value="DUF2784"/>
    <property type="match status" value="1"/>
</dbReference>
<organism evidence="1 2">
    <name type="scientific">Pseudomonas paraeruginosa</name>
    <dbReference type="NCBI Taxonomy" id="2994495"/>
    <lineage>
        <taxon>Bacteria</taxon>
        <taxon>Pseudomonadati</taxon>
        <taxon>Pseudomonadota</taxon>
        <taxon>Gammaproteobacteria</taxon>
        <taxon>Pseudomonadales</taxon>
        <taxon>Pseudomonadaceae</taxon>
        <taxon>Pseudomonas</taxon>
    </lineage>
</organism>
<sequence>MSYRLAADALVWLHLGFILFVLFGGLLLLRWPRLAWLHLPAVAWGCAVEFLGLLCPLTPWENRLRHAAGDAGYDGGFVEHYLLPLIYPAGLTPALQWMLGGIVLLLNLVVYLYLLRRRRRAG</sequence>
<dbReference type="InterPro" id="IPR021218">
    <property type="entry name" value="DUF2784"/>
</dbReference>
<evidence type="ECO:0000313" key="1">
    <source>
        <dbReference type="EMBL" id="AVK06056.1"/>
    </source>
</evidence>
<reference evidence="1 2" key="1">
    <citation type="submission" date="2018-02" db="EMBL/GenBank/DDBJ databases">
        <title>FDA/CDC Antimicrobial Resistant Isolate Bank Genome Sequencing.</title>
        <authorList>
            <person name="Benahmed F.H."/>
            <person name="Lutgring J.D."/>
            <person name="Yoo B."/>
            <person name="Machado M."/>
            <person name="Brown A."/>
            <person name="McAllister G."/>
            <person name="Perry A."/>
            <person name="Halpin A.L."/>
            <person name="Vavikolanu K."/>
            <person name="Ott S."/>
            <person name="Zhao X."/>
            <person name="Tallon L.J."/>
            <person name="Sadzewicz L."/>
            <person name="Aluvathingal J."/>
            <person name="Nadendla S."/>
            <person name="Voskania-kordi A."/>
            <person name="Simonyan V."/>
            <person name="Patel J."/>
            <person name="Shawar R.M."/>
        </authorList>
    </citation>
    <scope>NUCLEOTIDE SEQUENCE [LARGE SCALE GENOMIC DNA]</scope>
    <source>
        <strain evidence="1 2">AR_0356</strain>
    </source>
</reference>
<gene>
    <name evidence="1" type="ORF">CSB93_2906</name>
</gene>
<evidence type="ECO:0000313" key="2">
    <source>
        <dbReference type="Proteomes" id="UP000238390"/>
    </source>
</evidence>
<dbReference type="RefSeq" id="WP_012074866.1">
    <property type="nucleotide sequence ID" value="NZ_CP020560.1"/>
</dbReference>
<name>A0A2R3IVV0_9PSED</name>
<dbReference type="GeneID" id="77220098"/>
<dbReference type="EMBL" id="CP027169">
    <property type="protein sequence ID" value="AVK06056.1"/>
    <property type="molecule type" value="Genomic_DNA"/>
</dbReference>
<proteinExistence type="predicted"/>
<dbReference type="Proteomes" id="UP000238390">
    <property type="component" value="Chromosome"/>
</dbReference>
<protein>
    <submittedName>
        <fullName evidence="1">Uncharacterized protein</fullName>
    </submittedName>
</protein>
<dbReference type="AlphaFoldDB" id="A0A2R3IVV0"/>
<accession>A0A2R3IVV0</accession>